<proteinExistence type="inferred from homology"/>
<dbReference type="NCBIfam" id="TIGR00732">
    <property type="entry name" value="dprA"/>
    <property type="match status" value="1"/>
</dbReference>
<evidence type="ECO:0000313" key="5">
    <source>
        <dbReference type="Proteomes" id="UP000234300"/>
    </source>
</evidence>
<dbReference type="PANTHER" id="PTHR43022">
    <property type="entry name" value="PROTEIN SMF"/>
    <property type="match status" value="1"/>
</dbReference>
<dbReference type="AlphaFoldDB" id="A0A2H1IS26"/>
<dbReference type="EMBL" id="FXZI01000002">
    <property type="protein sequence ID" value="SMX78007.1"/>
    <property type="molecule type" value="Genomic_DNA"/>
</dbReference>
<evidence type="ECO:0000256" key="1">
    <source>
        <dbReference type="ARBA" id="ARBA00006525"/>
    </source>
</evidence>
<comment type="similarity">
    <text evidence="1">Belongs to the DprA/Smf family.</text>
</comment>
<dbReference type="GO" id="GO:0009294">
    <property type="term" value="P:DNA-mediated transformation"/>
    <property type="evidence" value="ECO:0007669"/>
    <property type="project" value="InterPro"/>
</dbReference>
<feature type="region of interest" description="Disordered" evidence="2">
    <location>
        <begin position="310"/>
        <end position="333"/>
    </location>
</feature>
<reference evidence="4 5" key="1">
    <citation type="submission" date="2017-03" db="EMBL/GenBank/DDBJ databases">
        <authorList>
            <person name="Afonso C.L."/>
            <person name="Miller P.J."/>
            <person name="Scott M.A."/>
            <person name="Spackman E."/>
            <person name="Goraichik I."/>
            <person name="Dimitrov K.M."/>
            <person name="Suarez D.L."/>
            <person name="Swayne D.E."/>
        </authorList>
    </citation>
    <scope>NUCLEOTIDE SEQUENCE [LARGE SCALE GENOMIC DNA]</scope>
    <source>
        <strain evidence="5">8(6)</strain>
    </source>
</reference>
<evidence type="ECO:0000259" key="3">
    <source>
        <dbReference type="Pfam" id="PF02481"/>
    </source>
</evidence>
<organism evidence="4 5">
    <name type="scientific">Brevibacterium aurantiacum</name>
    <dbReference type="NCBI Taxonomy" id="273384"/>
    <lineage>
        <taxon>Bacteria</taxon>
        <taxon>Bacillati</taxon>
        <taxon>Actinomycetota</taxon>
        <taxon>Actinomycetes</taxon>
        <taxon>Micrococcales</taxon>
        <taxon>Brevibacteriaceae</taxon>
        <taxon>Brevibacterium</taxon>
    </lineage>
</organism>
<feature type="compositionally biased region" description="Polar residues" evidence="2">
    <location>
        <begin position="323"/>
        <end position="333"/>
    </location>
</feature>
<sequence>MDTILNLATDERSARIILATLTEPRDTTTGSLLRQVGGMETLRLLEADTSAPGFDEATTGVWRAQLHTHANPAAARTALDSSERFPVLIPDDAAWPAGLTSLSDQEPYALWVNGDPQLLSTPTQDLVTISGARAATSYGEHVASMLASDLANQGRVVVAGAAYGIDGGAHRATLAADGATVAVLASGVDRPYPSGHRELIERIAQRGAVVSEIPPGGAPTRWRFIQRSRLLAAMSSATVIVEAGVRSGSLGVAEQARSLDRPVGAVPGPITSATSAGPLCLIRDHGAAVVISGDDVLTLMEGYRSFSGQRLDAQHSGVRREQAGSSQDRGLGL</sequence>
<dbReference type="RefSeq" id="WP_101556552.1">
    <property type="nucleotide sequence ID" value="NZ_FXZI01000002.1"/>
</dbReference>
<protein>
    <submittedName>
        <fullName evidence="4">DNA processing protein</fullName>
    </submittedName>
</protein>
<dbReference type="PANTHER" id="PTHR43022:SF1">
    <property type="entry name" value="PROTEIN SMF"/>
    <property type="match status" value="1"/>
</dbReference>
<evidence type="ECO:0000256" key="2">
    <source>
        <dbReference type="SAM" id="MobiDB-lite"/>
    </source>
</evidence>
<accession>A0A2H1IS26</accession>
<gene>
    <name evidence="4" type="ORF">BAURA86_00921</name>
</gene>
<feature type="domain" description="Smf/DprA SLOG" evidence="3">
    <location>
        <begin position="87"/>
        <end position="299"/>
    </location>
</feature>
<dbReference type="Proteomes" id="UP000234300">
    <property type="component" value="Unassembled WGS sequence"/>
</dbReference>
<evidence type="ECO:0000313" key="4">
    <source>
        <dbReference type="EMBL" id="SMX78007.1"/>
    </source>
</evidence>
<dbReference type="Gene3D" id="3.40.50.450">
    <property type="match status" value="1"/>
</dbReference>
<dbReference type="InterPro" id="IPR057666">
    <property type="entry name" value="DrpA_SLOG"/>
</dbReference>
<dbReference type="SUPFAM" id="SSF102405">
    <property type="entry name" value="MCP/YpsA-like"/>
    <property type="match status" value="1"/>
</dbReference>
<dbReference type="Pfam" id="PF02481">
    <property type="entry name" value="DNA_processg_A"/>
    <property type="match status" value="1"/>
</dbReference>
<dbReference type="InterPro" id="IPR003488">
    <property type="entry name" value="DprA"/>
</dbReference>
<name>A0A2H1IS26_BREAU</name>